<dbReference type="EMBL" id="CP014323">
    <property type="protein sequence ID" value="AMJ99031.1"/>
    <property type="molecule type" value="Genomic_DNA"/>
</dbReference>
<gene>
    <name evidence="1" type="ORF">AVL55_13145</name>
</gene>
<name>A0A126Q1E3_ALTMA</name>
<dbReference type="AlphaFoldDB" id="A0A126Q1E3"/>
<dbReference type="Proteomes" id="UP000063991">
    <property type="component" value="Chromosome"/>
</dbReference>
<evidence type="ECO:0000313" key="1">
    <source>
        <dbReference type="EMBL" id="AMJ99031.1"/>
    </source>
</evidence>
<sequence>MIFWKTRRTKSAIEQFVQLRFDELQVNVHLSPTDFLIQTVDLHAPYKCSITRELKLETK</sequence>
<reference evidence="1 2" key="1">
    <citation type="submission" date="2015-12" db="EMBL/GenBank/DDBJ databases">
        <authorList>
            <person name="Shamseldin A."/>
            <person name="Moawad H."/>
            <person name="Abd El-Rahim W.M."/>
            <person name="Sadowsky M.J."/>
        </authorList>
    </citation>
    <scope>NUCLEOTIDE SEQUENCE [LARGE SCALE GENOMIC DNA]</scope>
    <source>
        <strain evidence="1 2">D7</strain>
    </source>
</reference>
<evidence type="ECO:0000313" key="2">
    <source>
        <dbReference type="Proteomes" id="UP000063991"/>
    </source>
</evidence>
<accession>A0A126Q1E3</accession>
<proteinExistence type="predicted"/>
<protein>
    <submittedName>
        <fullName evidence="1">Uncharacterized protein</fullName>
    </submittedName>
</protein>
<organism evidence="1 2">
    <name type="scientific">Alteromonas macleodii</name>
    <name type="common">Pseudoalteromonas macleodii</name>
    <dbReference type="NCBI Taxonomy" id="28108"/>
    <lineage>
        <taxon>Bacteria</taxon>
        <taxon>Pseudomonadati</taxon>
        <taxon>Pseudomonadota</taxon>
        <taxon>Gammaproteobacteria</taxon>
        <taxon>Alteromonadales</taxon>
        <taxon>Alteromonadaceae</taxon>
        <taxon>Alteromonas/Salinimonas group</taxon>
        <taxon>Alteromonas</taxon>
    </lineage>
</organism>